<dbReference type="Proteomes" id="UP000054988">
    <property type="component" value="Unassembled WGS sequence"/>
</dbReference>
<dbReference type="AlphaFoldDB" id="A0A0W0FLT5"/>
<dbReference type="EMBL" id="LATX01001862">
    <property type="protein sequence ID" value="KTB37276.1"/>
    <property type="molecule type" value="Genomic_DNA"/>
</dbReference>
<reference evidence="1 2" key="1">
    <citation type="submission" date="2015-12" db="EMBL/GenBank/DDBJ databases">
        <title>Draft genome sequence of Moniliophthora roreri, the causal agent of frosty pod rot of cacao.</title>
        <authorList>
            <person name="Aime M.C."/>
            <person name="Diaz-Valderrama J.R."/>
            <person name="Kijpornyongpan T."/>
            <person name="Phillips-Mora W."/>
        </authorList>
    </citation>
    <scope>NUCLEOTIDE SEQUENCE [LARGE SCALE GENOMIC DNA]</scope>
    <source>
        <strain evidence="1 2">MCA 2952</strain>
    </source>
</reference>
<sequence>MLPVTCVFDMGYGQVSTRDAVYMLGAYPFRPILEL</sequence>
<protein>
    <submittedName>
        <fullName evidence="1">Uncharacterized protein</fullName>
    </submittedName>
</protein>
<name>A0A0W0FLT5_MONRR</name>
<organism evidence="1 2">
    <name type="scientific">Moniliophthora roreri</name>
    <name type="common">Frosty pod rot fungus</name>
    <name type="synonym">Monilia roreri</name>
    <dbReference type="NCBI Taxonomy" id="221103"/>
    <lineage>
        <taxon>Eukaryota</taxon>
        <taxon>Fungi</taxon>
        <taxon>Dikarya</taxon>
        <taxon>Basidiomycota</taxon>
        <taxon>Agaricomycotina</taxon>
        <taxon>Agaricomycetes</taxon>
        <taxon>Agaricomycetidae</taxon>
        <taxon>Agaricales</taxon>
        <taxon>Marasmiineae</taxon>
        <taxon>Marasmiaceae</taxon>
        <taxon>Moniliophthora</taxon>
    </lineage>
</organism>
<evidence type="ECO:0000313" key="2">
    <source>
        <dbReference type="Proteomes" id="UP000054988"/>
    </source>
</evidence>
<accession>A0A0W0FLT5</accession>
<evidence type="ECO:0000313" key="1">
    <source>
        <dbReference type="EMBL" id="KTB37276.1"/>
    </source>
</evidence>
<gene>
    <name evidence="1" type="ORF">WG66_10147</name>
</gene>
<proteinExistence type="predicted"/>
<comment type="caution">
    <text evidence="1">The sequence shown here is derived from an EMBL/GenBank/DDBJ whole genome shotgun (WGS) entry which is preliminary data.</text>
</comment>